<evidence type="ECO:0000256" key="1">
    <source>
        <dbReference type="ARBA" id="ARBA00022630"/>
    </source>
</evidence>
<dbReference type="InterPro" id="IPR051312">
    <property type="entry name" value="Diverse_Substr_Oxidored"/>
</dbReference>
<keyword evidence="1" id="KW-0285">Flavoprotein</keyword>
<dbReference type="PROSITE" id="PS51387">
    <property type="entry name" value="FAD_PCMH"/>
    <property type="match status" value="1"/>
</dbReference>
<evidence type="ECO:0000259" key="4">
    <source>
        <dbReference type="PROSITE" id="PS51387"/>
    </source>
</evidence>
<dbReference type="Gene3D" id="3.30.390.50">
    <property type="entry name" value="CO dehydrogenase flavoprotein, C-terminal domain"/>
    <property type="match status" value="1"/>
</dbReference>
<comment type="caution">
    <text evidence="5">The sequence shown here is derived from an EMBL/GenBank/DDBJ whole genome shotgun (WGS) entry which is preliminary data.</text>
</comment>
<dbReference type="Gene3D" id="3.30.43.10">
    <property type="entry name" value="Uridine Diphospho-n-acetylenolpyruvylglucosamine Reductase, domain 2"/>
    <property type="match status" value="1"/>
</dbReference>
<dbReference type="InterPro" id="IPR005107">
    <property type="entry name" value="CO_DH_flav_C"/>
</dbReference>
<dbReference type="AlphaFoldDB" id="A0A4U6RHP4"/>
<dbReference type="InterPro" id="IPR036683">
    <property type="entry name" value="CO_DH_flav_C_dom_sf"/>
</dbReference>
<dbReference type="Pfam" id="PF00941">
    <property type="entry name" value="FAD_binding_5"/>
    <property type="match status" value="1"/>
</dbReference>
<dbReference type="GO" id="GO:0016491">
    <property type="term" value="F:oxidoreductase activity"/>
    <property type="evidence" value="ECO:0007669"/>
    <property type="project" value="UniProtKB-KW"/>
</dbReference>
<dbReference type="InterPro" id="IPR016167">
    <property type="entry name" value="FAD-bd_PCMH_sub1"/>
</dbReference>
<organism evidence="5 6">
    <name type="scientific">Bradyrhizobium elkanii</name>
    <dbReference type="NCBI Taxonomy" id="29448"/>
    <lineage>
        <taxon>Bacteria</taxon>
        <taxon>Pseudomonadati</taxon>
        <taxon>Pseudomonadota</taxon>
        <taxon>Alphaproteobacteria</taxon>
        <taxon>Hyphomicrobiales</taxon>
        <taxon>Nitrobacteraceae</taxon>
        <taxon>Bradyrhizobium</taxon>
    </lineage>
</organism>
<keyword evidence="2" id="KW-0274">FAD</keyword>
<dbReference type="InterPro" id="IPR016166">
    <property type="entry name" value="FAD-bd_PCMH"/>
</dbReference>
<dbReference type="Gene3D" id="3.30.465.10">
    <property type="match status" value="1"/>
</dbReference>
<dbReference type="SMART" id="SM01092">
    <property type="entry name" value="CO_deh_flav_C"/>
    <property type="match status" value="1"/>
</dbReference>
<reference evidence="5 6" key="1">
    <citation type="submission" date="2019-05" db="EMBL/GenBank/DDBJ databases">
        <title>Draft Genome of Bradyrhizobium elkanii strain SEMIA 938, Used in Commercial Inoculants for Lupinus spp. in Brazil.</title>
        <authorList>
            <person name="Hungria M."/>
            <person name="Delamuta J.R.M."/>
            <person name="Ribeiro R.A."/>
            <person name="Nogueira M.A."/>
        </authorList>
    </citation>
    <scope>NUCLEOTIDE SEQUENCE [LARGE SCALE GENOMIC DNA]</scope>
    <source>
        <strain evidence="5 6">Semia 938</strain>
    </source>
</reference>
<keyword evidence="3" id="KW-0560">Oxidoreductase</keyword>
<evidence type="ECO:0000256" key="3">
    <source>
        <dbReference type="ARBA" id="ARBA00023002"/>
    </source>
</evidence>
<dbReference type="EMBL" id="SZZP01000037">
    <property type="protein sequence ID" value="TKV73393.1"/>
    <property type="molecule type" value="Genomic_DNA"/>
</dbReference>
<gene>
    <name evidence="5" type="ORF">FDV58_37545</name>
</gene>
<sequence>MLPSPFQFEQPSTIADAVRAVGDSGDGMFYAGGTELLLALKMRVIRADRLIDIKGIPGLDCIAVNGVNEIEIGARCTHRKISGDPVIREHVPALASLCAEIANIRVRNVGTIGGNLCFGEPHADPPTMLAALNARLVLEGSKGTREIHADDFIRSEMETVREPDELLRVIVFPRPAGPVTYRRFKHGERPSVNVAMSWSLNAGGSTIRSARVRVGALGSRPQPLTVVEGALRNVAVAEARRAIETALPAALDQLEVNADRHGAADYKRHLAGVLLLRNADEAIIAGGSWPK</sequence>
<dbReference type="InterPro" id="IPR002346">
    <property type="entry name" value="Mopterin_DH_FAD-bd"/>
</dbReference>
<accession>A0A4U6RHP4</accession>
<dbReference type="SUPFAM" id="SSF56176">
    <property type="entry name" value="FAD-binding/transporter-associated domain-like"/>
    <property type="match status" value="1"/>
</dbReference>
<dbReference type="RefSeq" id="WP_137483549.1">
    <property type="nucleotide sequence ID" value="NZ_SZZP01000037.1"/>
</dbReference>
<feature type="domain" description="FAD-binding PCMH-type" evidence="4">
    <location>
        <begin position="1"/>
        <end position="177"/>
    </location>
</feature>
<dbReference type="PANTHER" id="PTHR42659:SF2">
    <property type="entry name" value="XANTHINE DEHYDROGENASE SUBUNIT C-RELATED"/>
    <property type="match status" value="1"/>
</dbReference>
<dbReference type="InterPro" id="IPR036318">
    <property type="entry name" value="FAD-bd_PCMH-like_sf"/>
</dbReference>
<name>A0A4U6RHP4_BRAEL</name>
<dbReference type="Pfam" id="PF03450">
    <property type="entry name" value="CO_deh_flav_C"/>
    <property type="match status" value="1"/>
</dbReference>
<evidence type="ECO:0000313" key="5">
    <source>
        <dbReference type="EMBL" id="TKV73393.1"/>
    </source>
</evidence>
<dbReference type="InterPro" id="IPR016169">
    <property type="entry name" value="FAD-bd_PCMH_sub2"/>
</dbReference>
<protein>
    <submittedName>
        <fullName evidence="5">Carbon monoxide dehydrogenase</fullName>
    </submittedName>
</protein>
<evidence type="ECO:0000256" key="2">
    <source>
        <dbReference type="ARBA" id="ARBA00022827"/>
    </source>
</evidence>
<dbReference type="SUPFAM" id="SSF55447">
    <property type="entry name" value="CO dehydrogenase flavoprotein C-terminal domain-like"/>
    <property type="match status" value="1"/>
</dbReference>
<dbReference type="PANTHER" id="PTHR42659">
    <property type="entry name" value="XANTHINE DEHYDROGENASE SUBUNIT C-RELATED"/>
    <property type="match status" value="1"/>
</dbReference>
<proteinExistence type="predicted"/>
<evidence type="ECO:0000313" key="6">
    <source>
        <dbReference type="Proteomes" id="UP000305095"/>
    </source>
</evidence>
<dbReference type="GO" id="GO:0071949">
    <property type="term" value="F:FAD binding"/>
    <property type="evidence" value="ECO:0007669"/>
    <property type="project" value="InterPro"/>
</dbReference>
<dbReference type="Proteomes" id="UP000305095">
    <property type="component" value="Unassembled WGS sequence"/>
</dbReference>